<keyword evidence="3" id="KW-0732">Signal</keyword>
<dbReference type="InterPro" id="IPR038507">
    <property type="entry name" value="YcnI-like_sf"/>
</dbReference>
<evidence type="ECO:0000259" key="4">
    <source>
        <dbReference type="Pfam" id="PF07987"/>
    </source>
</evidence>
<dbReference type="Proteomes" id="UP000326979">
    <property type="component" value="Unassembled WGS sequence"/>
</dbReference>
<dbReference type="OrthoDB" id="3296726at2"/>
<proteinExistence type="predicted"/>
<dbReference type="AlphaFoldDB" id="A0A5N8W2A7"/>
<dbReference type="Pfam" id="PF07987">
    <property type="entry name" value="DUF1775"/>
    <property type="match status" value="1"/>
</dbReference>
<feature type="domain" description="YncI copper-binding" evidence="4">
    <location>
        <begin position="103"/>
        <end position="164"/>
    </location>
</feature>
<feature type="region of interest" description="Disordered" evidence="1">
    <location>
        <begin position="168"/>
        <end position="214"/>
    </location>
</feature>
<keyword evidence="2" id="KW-0472">Membrane</keyword>
<evidence type="ECO:0000256" key="1">
    <source>
        <dbReference type="SAM" id="MobiDB-lite"/>
    </source>
</evidence>
<reference evidence="5 6" key="1">
    <citation type="submission" date="2019-07" db="EMBL/GenBank/DDBJ databases">
        <title>New species of Amycolatopsis and Streptomyces.</title>
        <authorList>
            <person name="Duangmal K."/>
            <person name="Teo W.F.A."/>
            <person name="Lipun K."/>
        </authorList>
    </citation>
    <scope>NUCLEOTIDE SEQUENCE [LARGE SCALE GENOMIC DNA]</scope>
    <source>
        <strain evidence="5 6">TISTR 2346</strain>
    </source>
</reference>
<evidence type="ECO:0000313" key="6">
    <source>
        <dbReference type="Proteomes" id="UP000326979"/>
    </source>
</evidence>
<dbReference type="RefSeq" id="WP_152784820.1">
    <property type="nucleotide sequence ID" value="NZ_BAABEQ010000052.1"/>
</dbReference>
<protein>
    <submittedName>
        <fullName evidence="5">DUF1775 domain-containing protein</fullName>
    </submittedName>
</protein>
<evidence type="ECO:0000256" key="2">
    <source>
        <dbReference type="SAM" id="Phobius"/>
    </source>
</evidence>
<dbReference type="InterPro" id="IPR012533">
    <property type="entry name" value="YcnI-copper_dom"/>
</dbReference>
<dbReference type="Gene3D" id="2.60.40.2230">
    <property type="entry name" value="Uncharacterised protein YcnI-like PF07987, DUF1775"/>
    <property type="match status" value="1"/>
</dbReference>
<feature type="chain" id="PRO_5038677791" evidence="3">
    <location>
        <begin position="29"/>
        <end position="246"/>
    </location>
</feature>
<evidence type="ECO:0000313" key="5">
    <source>
        <dbReference type="EMBL" id="MPY41409.1"/>
    </source>
</evidence>
<keyword evidence="2" id="KW-1133">Transmembrane helix</keyword>
<accession>A0A5N8W2A7</accession>
<feature type="transmembrane region" description="Helical" evidence="2">
    <location>
        <begin position="217"/>
        <end position="238"/>
    </location>
</feature>
<name>A0A5N8W2A7_9ACTN</name>
<evidence type="ECO:0000256" key="3">
    <source>
        <dbReference type="SAM" id="SignalP"/>
    </source>
</evidence>
<keyword evidence="2" id="KW-0812">Transmembrane</keyword>
<sequence length="246" mass="24935">MSRITLPRAARRLSVAAAVAATSVLLTAVPAAAHVEVESDSAQALAQNAELTFVAESESATAGITELRVVLPKGILPSDVTYGDGPEGWKFTATKDGYTVKGPALKVGGDAEHSVVVRQLPDARELVFKTLQTYGDGKVDRWIELGESGGDGHGHGNEAPVLELRAAAPGAKPVSPSPSESESASASPEPTARETTASPSPQPGADTTKDDTGGLSAAAWTGIAAAVLVAVAAAVVLVRRRGGAGQ</sequence>
<comment type="caution">
    <text evidence="5">The sequence shown here is derived from an EMBL/GenBank/DDBJ whole genome shotgun (WGS) entry which is preliminary data.</text>
</comment>
<feature type="signal peptide" evidence="3">
    <location>
        <begin position="1"/>
        <end position="28"/>
    </location>
</feature>
<gene>
    <name evidence="5" type="ORF">FNH04_16270</name>
</gene>
<keyword evidence="6" id="KW-1185">Reference proteome</keyword>
<feature type="compositionally biased region" description="Low complexity" evidence="1">
    <location>
        <begin position="177"/>
        <end position="190"/>
    </location>
</feature>
<organism evidence="5 6">
    <name type="scientific">Streptomyces phyllanthi</name>
    <dbReference type="NCBI Taxonomy" id="1803180"/>
    <lineage>
        <taxon>Bacteria</taxon>
        <taxon>Bacillati</taxon>
        <taxon>Actinomycetota</taxon>
        <taxon>Actinomycetes</taxon>
        <taxon>Kitasatosporales</taxon>
        <taxon>Streptomycetaceae</taxon>
        <taxon>Streptomyces</taxon>
    </lineage>
</organism>
<dbReference type="EMBL" id="VJZE01000095">
    <property type="protein sequence ID" value="MPY41409.1"/>
    <property type="molecule type" value="Genomic_DNA"/>
</dbReference>